<keyword evidence="3" id="KW-1185">Reference proteome</keyword>
<proteinExistence type="predicted"/>
<feature type="non-terminal residue" evidence="2">
    <location>
        <position position="181"/>
    </location>
</feature>
<dbReference type="AlphaFoldDB" id="A0A3P7MEL5"/>
<feature type="region of interest" description="Disordered" evidence="1">
    <location>
        <begin position="129"/>
        <end position="164"/>
    </location>
</feature>
<accession>A0A3P7MEL5</accession>
<sequence length="181" mass="19640">LFPLPDEFSAEKLPVNIFLARFRGTHFVYKDKFDEIIEGLCQPNKDEGLVAFVTCAVYGPAPDGLIIIDATMPHGGWVSSVLVRSGIVAALAGDPNIEVLSNSVIREEVSDDQKNEGIDSGGEIVESVTSECDVPVKETAEPDETSEKESKYDKHYKASGNGKVGEILDPDEALMLAKKQE</sequence>
<organism evidence="2 3">
    <name type="scientific">Cylicostephanus goldi</name>
    <name type="common">Nematode worm</name>
    <dbReference type="NCBI Taxonomy" id="71465"/>
    <lineage>
        <taxon>Eukaryota</taxon>
        <taxon>Metazoa</taxon>
        <taxon>Ecdysozoa</taxon>
        <taxon>Nematoda</taxon>
        <taxon>Chromadorea</taxon>
        <taxon>Rhabditida</taxon>
        <taxon>Rhabditina</taxon>
        <taxon>Rhabditomorpha</taxon>
        <taxon>Strongyloidea</taxon>
        <taxon>Strongylidae</taxon>
        <taxon>Cylicostephanus</taxon>
    </lineage>
</organism>
<reference evidence="2 3" key="1">
    <citation type="submission" date="2018-11" db="EMBL/GenBank/DDBJ databases">
        <authorList>
            <consortium name="Pathogen Informatics"/>
        </authorList>
    </citation>
    <scope>NUCLEOTIDE SEQUENCE [LARGE SCALE GENOMIC DNA]</scope>
</reference>
<dbReference type="Proteomes" id="UP000271889">
    <property type="component" value="Unassembled WGS sequence"/>
</dbReference>
<dbReference type="OrthoDB" id="5872245at2759"/>
<feature type="compositionally biased region" description="Basic and acidic residues" evidence="1">
    <location>
        <begin position="134"/>
        <end position="156"/>
    </location>
</feature>
<feature type="non-terminal residue" evidence="2">
    <location>
        <position position="1"/>
    </location>
</feature>
<dbReference type="EMBL" id="UYRV01112970">
    <property type="protein sequence ID" value="VDN27895.1"/>
    <property type="molecule type" value="Genomic_DNA"/>
</dbReference>
<name>A0A3P7MEL5_CYLGO</name>
<evidence type="ECO:0000256" key="1">
    <source>
        <dbReference type="SAM" id="MobiDB-lite"/>
    </source>
</evidence>
<evidence type="ECO:0000313" key="3">
    <source>
        <dbReference type="Proteomes" id="UP000271889"/>
    </source>
</evidence>
<protein>
    <submittedName>
        <fullName evidence="2">Uncharacterized protein</fullName>
    </submittedName>
</protein>
<gene>
    <name evidence="2" type="ORF">CGOC_LOCUS10797</name>
</gene>
<evidence type="ECO:0000313" key="2">
    <source>
        <dbReference type="EMBL" id="VDN27895.1"/>
    </source>
</evidence>